<feature type="compositionally biased region" description="Basic and acidic residues" evidence="4">
    <location>
        <begin position="110"/>
        <end position="120"/>
    </location>
</feature>
<feature type="region of interest" description="Disordered" evidence="4">
    <location>
        <begin position="1"/>
        <end position="169"/>
    </location>
</feature>
<evidence type="ECO:0000313" key="6">
    <source>
        <dbReference type="EMBL" id="KAK5880893.1"/>
    </source>
</evidence>
<protein>
    <recommendedName>
        <fullName evidence="5">Argonaute hook domain-containing protein</fullName>
    </recommendedName>
</protein>
<dbReference type="Proteomes" id="UP001335648">
    <property type="component" value="Unassembled WGS sequence"/>
</dbReference>
<evidence type="ECO:0000256" key="1">
    <source>
        <dbReference type="ARBA" id="ARBA00022845"/>
    </source>
</evidence>
<dbReference type="PANTHER" id="PTHR13020">
    <property type="entry name" value="TRINUCLEOTIDE REPEAT-CONTAINING GENE 6"/>
    <property type="match status" value="1"/>
</dbReference>
<dbReference type="GO" id="GO:0003723">
    <property type="term" value="F:RNA binding"/>
    <property type="evidence" value="ECO:0007669"/>
    <property type="project" value="UniProtKB-KW"/>
</dbReference>
<evidence type="ECO:0000259" key="5">
    <source>
        <dbReference type="Pfam" id="PF10427"/>
    </source>
</evidence>
<feature type="compositionally biased region" description="Low complexity" evidence="4">
    <location>
        <begin position="192"/>
        <end position="204"/>
    </location>
</feature>
<feature type="compositionally biased region" description="Gly residues" evidence="4">
    <location>
        <begin position="367"/>
        <end position="382"/>
    </location>
</feature>
<dbReference type="Pfam" id="PF10427">
    <property type="entry name" value="Ago_hook"/>
    <property type="match status" value="1"/>
</dbReference>
<comment type="caution">
    <text evidence="6">The sequence shown here is derived from an EMBL/GenBank/DDBJ whole genome shotgun (WGS) entry which is preliminary data.</text>
</comment>
<keyword evidence="1" id="KW-0810">Translation regulation</keyword>
<dbReference type="GO" id="GO:0000932">
    <property type="term" value="C:P-body"/>
    <property type="evidence" value="ECO:0007669"/>
    <property type="project" value="TreeGrafter"/>
</dbReference>
<dbReference type="InterPro" id="IPR052068">
    <property type="entry name" value="GW182_domain"/>
</dbReference>
<feature type="compositionally biased region" description="Polar residues" evidence="4">
    <location>
        <begin position="406"/>
        <end position="426"/>
    </location>
</feature>
<accession>A0AAN8B9W5</accession>
<evidence type="ECO:0000256" key="2">
    <source>
        <dbReference type="ARBA" id="ARBA00022884"/>
    </source>
</evidence>
<evidence type="ECO:0000256" key="4">
    <source>
        <dbReference type="SAM" id="MobiDB-lite"/>
    </source>
</evidence>
<evidence type="ECO:0000256" key="3">
    <source>
        <dbReference type="ARBA" id="ARBA00023158"/>
    </source>
</evidence>
<dbReference type="PANTHER" id="PTHR13020:SF32">
    <property type="entry name" value="TRINUCLEOTIDE REPEAT-CONTAINING GENE 6B PROTEIN"/>
    <property type="match status" value="1"/>
</dbReference>
<feature type="compositionally biased region" description="Acidic residues" evidence="4">
    <location>
        <begin position="64"/>
        <end position="81"/>
    </location>
</feature>
<evidence type="ECO:0000313" key="7">
    <source>
        <dbReference type="Proteomes" id="UP001335648"/>
    </source>
</evidence>
<organism evidence="6 7">
    <name type="scientific">Champsocephalus esox</name>
    <name type="common">pike icefish</name>
    <dbReference type="NCBI Taxonomy" id="159716"/>
    <lineage>
        <taxon>Eukaryota</taxon>
        <taxon>Metazoa</taxon>
        <taxon>Chordata</taxon>
        <taxon>Craniata</taxon>
        <taxon>Vertebrata</taxon>
        <taxon>Euteleostomi</taxon>
        <taxon>Actinopterygii</taxon>
        <taxon>Neopterygii</taxon>
        <taxon>Teleostei</taxon>
        <taxon>Neoteleostei</taxon>
        <taxon>Acanthomorphata</taxon>
        <taxon>Eupercaria</taxon>
        <taxon>Perciformes</taxon>
        <taxon>Notothenioidei</taxon>
        <taxon>Channichthyidae</taxon>
        <taxon>Champsocephalus</taxon>
    </lineage>
</organism>
<keyword evidence="2" id="KW-0694">RNA-binding</keyword>
<proteinExistence type="predicted"/>
<dbReference type="EMBL" id="JAULUE010002063">
    <property type="protein sequence ID" value="KAK5880893.1"/>
    <property type="molecule type" value="Genomic_DNA"/>
</dbReference>
<sequence length="490" mass="51218">MGSRLKAGGVRSGGMAVEEELEEELEDGGILGNRVTLRVEAGEETTTTTRRKKHQAGGKKWEGMEEGMEEGVEEGVEEGMEEGVGGDQDRRGGRVGTGESNSPNQVAEEGDGRTRKRAEEETQVGTRVGGAGMKGLLGEPGEPGAQGEETEEGWESAAVEWGGPNPIKVGVEETKCTRCQTASRAPSRRHNCSSNNHNNHNNHSPAISIRRERWTKGPCKGAGAGKNPSPKPRIRTKAQAGPRGQSLAAPEEEEEVNLSPAAGKSPIGPSGWGGNSPASPTVDNGTIAWGKTNEAPSGWGEPEDAGGKPSGWGNPSPNPIKSGSKSMQDGWGDKEVSVAATRHSSWEDEEEGGGGGGGGMWNSAGSQGSGSSWGQGSNGGWGQSHQGKKPSSKGPMKPGGGDSWMSPINRQFSNMGLLNDDPSGQNNMDLAPGSLQEKKMEAEKRAMGMNMNDYNGDMRKVGRGGGGGGGGGLSSTWIQRGSPWRFWIVL</sequence>
<feature type="compositionally biased region" description="Polar residues" evidence="4">
    <location>
        <begin position="313"/>
        <end position="327"/>
    </location>
</feature>
<dbReference type="AlphaFoldDB" id="A0AAN8B9W5"/>
<dbReference type="GO" id="GO:0005654">
    <property type="term" value="C:nucleoplasm"/>
    <property type="evidence" value="ECO:0007669"/>
    <property type="project" value="TreeGrafter"/>
</dbReference>
<dbReference type="GO" id="GO:0006417">
    <property type="term" value="P:regulation of translation"/>
    <property type="evidence" value="ECO:0007669"/>
    <property type="project" value="UniProtKB-KW"/>
</dbReference>
<feature type="region of interest" description="Disordered" evidence="4">
    <location>
        <begin position="181"/>
        <end position="426"/>
    </location>
</feature>
<feature type="compositionally biased region" description="Low complexity" evidence="4">
    <location>
        <begin position="136"/>
        <end position="147"/>
    </location>
</feature>
<name>A0AAN8B9W5_9TELE</name>
<feature type="domain" description="Argonaute hook" evidence="5">
    <location>
        <begin position="277"/>
        <end position="389"/>
    </location>
</feature>
<dbReference type="InterPro" id="IPR019486">
    <property type="entry name" value="Argonaute_hook_dom"/>
</dbReference>
<feature type="compositionally biased region" description="Acidic residues" evidence="4">
    <location>
        <begin position="17"/>
        <end position="27"/>
    </location>
</feature>
<keyword evidence="7" id="KW-1185">Reference proteome</keyword>
<dbReference type="GO" id="GO:0035195">
    <property type="term" value="P:miRNA-mediated post-transcriptional gene silencing"/>
    <property type="evidence" value="ECO:0007669"/>
    <property type="project" value="TreeGrafter"/>
</dbReference>
<reference evidence="6 7" key="1">
    <citation type="journal article" date="2023" name="Mol. Biol. Evol.">
        <title>Genomics of Secondarily Temperate Adaptation in the Only Non-Antarctic Icefish.</title>
        <authorList>
            <person name="Rivera-Colon A.G."/>
            <person name="Rayamajhi N."/>
            <person name="Minhas B.F."/>
            <person name="Madrigal G."/>
            <person name="Bilyk K.T."/>
            <person name="Yoon V."/>
            <person name="Hune M."/>
            <person name="Gregory S."/>
            <person name="Cheng C.H.C."/>
            <person name="Catchen J.M."/>
        </authorList>
    </citation>
    <scope>NUCLEOTIDE SEQUENCE [LARGE SCALE GENOMIC DNA]</scope>
    <source>
        <strain evidence="6">JC2023a</strain>
    </source>
</reference>
<gene>
    <name evidence="6" type="ORF">CesoFtcFv8_021754</name>
</gene>
<dbReference type="GO" id="GO:0060213">
    <property type="term" value="P:positive regulation of nuclear-transcribed mRNA poly(A) tail shortening"/>
    <property type="evidence" value="ECO:0007669"/>
    <property type="project" value="TreeGrafter"/>
</dbReference>
<keyword evidence="3" id="KW-0943">RNA-mediated gene silencing</keyword>